<feature type="compositionally biased region" description="Polar residues" evidence="1">
    <location>
        <begin position="31"/>
        <end position="45"/>
    </location>
</feature>
<dbReference type="EMBL" id="JASCZI010060635">
    <property type="protein sequence ID" value="MED6134827.1"/>
    <property type="molecule type" value="Genomic_DNA"/>
</dbReference>
<comment type="caution">
    <text evidence="2">The sequence shown here is derived from an EMBL/GenBank/DDBJ whole genome shotgun (WGS) entry which is preliminary data.</text>
</comment>
<sequence length="99" mass="11359">MTKTPRNHQTRTQTTHDKRRREKTREHKPQTSKTSIMRQKPQTHAQLEEDRRRTNLLSRFSLLRSSSPAPLDGESLLVSPCPCAARARVPGDVEVGENM</sequence>
<evidence type="ECO:0000313" key="3">
    <source>
        <dbReference type="Proteomes" id="UP001341840"/>
    </source>
</evidence>
<reference evidence="2 3" key="1">
    <citation type="journal article" date="2023" name="Plants (Basel)">
        <title>Bridging the Gap: Combining Genomics and Transcriptomics Approaches to Understand Stylosanthes scabra, an Orphan Legume from the Brazilian Caatinga.</title>
        <authorList>
            <person name="Ferreira-Neto J.R.C."/>
            <person name="da Silva M.D."/>
            <person name="Binneck E."/>
            <person name="de Melo N.F."/>
            <person name="da Silva R.H."/>
            <person name="de Melo A.L.T.M."/>
            <person name="Pandolfi V."/>
            <person name="Bustamante F.O."/>
            <person name="Brasileiro-Vidal A.C."/>
            <person name="Benko-Iseppon A.M."/>
        </authorList>
    </citation>
    <scope>NUCLEOTIDE SEQUENCE [LARGE SCALE GENOMIC DNA]</scope>
    <source>
        <tissue evidence="2">Leaves</tissue>
    </source>
</reference>
<accession>A0ABU6SEJ9</accession>
<evidence type="ECO:0000256" key="1">
    <source>
        <dbReference type="SAM" id="MobiDB-lite"/>
    </source>
</evidence>
<dbReference type="Proteomes" id="UP001341840">
    <property type="component" value="Unassembled WGS sequence"/>
</dbReference>
<gene>
    <name evidence="2" type="ORF">PIB30_040608</name>
</gene>
<name>A0ABU6SEJ9_9FABA</name>
<proteinExistence type="predicted"/>
<evidence type="ECO:0000313" key="2">
    <source>
        <dbReference type="EMBL" id="MED6134827.1"/>
    </source>
</evidence>
<keyword evidence="3" id="KW-1185">Reference proteome</keyword>
<organism evidence="2 3">
    <name type="scientific">Stylosanthes scabra</name>
    <dbReference type="NCBI Taxonomy" id="79078"/>
    <lineage>
        <taxon>Eukaryota</taxon>
        <taxon>Viridiplantae</taxon>
        <taxon>Streptophyta</taxon>
        <taxon>Embryophyta</taxon>
        <taxon>Tracheophyta</taxon>
        <taxon>Spermatophyta</taxon>
        <taxon>Magnoliopsida</taxon>
        <taxon>eudicotyledons</taxon>
        <taxon>Gunneridae</taxon>
        <taxon>Pentapetalae</taxon>
        <taxon>rosids</taxon>
        <taxon>fabids</taxon>
        <taxon>Fabales</taxon>
        <taxon>Fabaceae</taxon>
        <taxon>Papilionoideae</taxon>
        <taxon>50 kb inversion clade</taxon>
        <taxon>dalbergioids sensu lato</taxon>
        <taxon>Dalbergieae</taxon>
        <taxon>Pterocarpus clade</taxon>
        <taxon>Stylosanthes</taxon>
    </lineage>
</organism>
<feature type="region of interest" description="Disordered" evidence="1">
    <location>
        <begin position="1"/>
        <end position="52"/>
    </location>
</feature>
<protein>
    <submittedName>
        <fullName evidence="2">Uncharacterized protein</fullName>
    </submittedName>
</protein>